<dbReference type="RefSeq" id="WP_154546580.1">
    <property type="nucleotide sequence ID" value="NZ_VUMY01000029.1"/>
</dbReference>
<evidence type="ECO:0000256" key="1">
    <source>
        <dbReference type="ARBA" id="ARBA00005709"/>
    </source>
</evidence>
<dbReference type="SUPFAM" id="SSF64518">
    <property type="entry name" value="Phase 1 flagellin"/>
    <property type="match status" value="1"/>
</dbReference>
<dbReference type="Gene3D" id="1.20.1330.10">
    <property type="entry name" value="f41 fragment of flagellin, N-terminal domain"/>
    <property type="match status" value="1"/>
</dbReference>
<feature type="region of interest" description="Disordered" evidence="5">
    <location>
        <begin position="23"/>
        <end position="44"/>
    </location>
</feature>
<dbReference type="PANTHER" id="PTHR42792:SF2">
    <property type="entry name" value="FLAGELLIN"/>
    <property type="match status" value="1"/>
</dbReference>
<organism evidence="8 9">
    <name type="scientific">Mobiluncus porci</name>
    <dbReference type="NCBI Taxonomy" id="2652278"/>
    <lineage>
        <taxon>Bacteria</taxon>
        <taxon>Bacillati</taxon>
        <taxon>Actinomycetota</taxon>
        <taxon>Actinomycetes</taxon>
        <taxon>Actinomycetales</taxon>
        <taxon>Actinomycetaceae</taxon>
        <taxon>Mobiluncus</taxon>
    </lineage>
</organism>
<keyword evidence="4" id="KW-0964">Secreted</keyword>
<dbReference type="Proteomes" id="UP000442535">
    <property type="component" value="Unassembled WGS sequence"/>
</dbReference>
<gene>
    <name evidence="8" type="ORF">FYJ63_10680</name>
</gene>
<comment type="subcellular location">
    <subcellularLocation>
        <location evidence="4">Secreted</location>
    </subcellularLocation>
    <subcellularLocation>
        <location evidence="4">Bacterial flagellum</location>
    </subcellularLocation>
</comment>
<keyword evidence="9" id="KW-1185">Reference proteome</keyword>
<dbReference type="GO" id="GO:0005198">
    <property type="term" value="F:structural molecule activity"/>
    <property type="evidence" value="ECO:0007669"/>
    <property type="project" value="UniProtKB-UniRule"/>
</dbReference>
<evidence type="ECO:0000313" key="8">
    <source>
        <dbReference type="EMBL" id="MST50676.1"/>
    </source>
</evidence>
<evidence type="ECO:0000256" key="2">
    <source>
        <dbReference type="ARBA" id="ARBA00020110"/>
    </source>
</evidence>
<keyword evidence="8" id="KW-0966">Cell projection</keyword>
<dbReference type="Gene3D" id="6.10.10.10">
    <property type="entry name" value="Flagellar export chaperone, C-terminal domain"/>
    <property type="match status" value="1"/>
</dbReference>
<evidence type="ECO:0000256" key="5">
    <source>
        <dbReference type="SAM" id="MobiDB-lite"/>
    </source>
</evidence>
<keyword evidence="8" id="KW-0969">Cilium</keyword>
<evidence type="ECO:0000259" key="7">
    <source>
        <dbReference type="Pfam" id="PF00700"/>
    </source>
</evidence>
<comment type="caution">
    <text evidence="8">The sequence shown here is derived from an EMBL/GenBank/DDBJ whole genome shotgun (WGS) entry which is preliminary data.</text>
</comment>
<dbReference type="InterPro" id="IPR046358">
    <property type="entry name" value="Flagellin_C"/>
</dbReference>
<keyword evidence="3 4" id="KW-0975">Bacterial flagellum</keyword>
<sequence length="409" mass="42109">MTTLAVDGSVAVPVTASDFALPISSDSPSSPPPPPVPTVPLDSGPGYSLDVSGMPSHLAYALGSLGSSFADGAGAGLASNYRVVSGRFPASSGSSVVSVSSSNAGGPVSLGSVLGNTFGLATAGAAGAAQSVNTNVMALNAYRHVASAHQILNDSLQKLSSGKRINTAADDAAGLAMAENMRSQMLGSKQAIRNAQDGISMVQTADGVLGTVHSMLQRMRVLAVQGANDSNGTAERGNIAIEMDAIRHEIGRIGEVTEVLGRKILGDKYVEPADALRIQIGSNATDMETIAVTFVDVVDIAKEQLCYIPQDADNAAFQGAIRNIDGQIEVISSARATLGSVMSRFEHTINTLNVTVENLSSAQGRIEDSDVALDASRYMRGRILTQTSHAMLSQAMVAPRGVLSLLSVA</sequence>
<dbReference type="PRINTS" id="PR00207">
    <property type="entry name" value="FLAGELLIN"/>
</dbReference>
<dbReference type="EMBL" id="VUMY01000029">
    <property type="protein sequence ID" value="MST50676.1"/>
    <property type="molecule type" value="Genomic_DNA"/>
</dbReference>
<dbReference type="GO" id="GO:0009288">
    <property type="term" value="C:bacterial-type flagellum"/>
    <property type="evidence" value="ECO:0007669"/>
    <property type="project" value="UniProtKB-SubCell"/>
</dbReference>
<proteinExistence type="inferred from homology"/>
<reference evidence="8 9" key="1">
    <citation type="submission" date="2019-08" db="EMBL/GenBank/DDBJ databases">
        <title>In-depth cultivation of the pig gut microbiome towards novel bacterial diversity and tailored functional studies.</title>
        <authorList>
            <person name="Wylensek D."/>
            <person name="Hitch T.C.A."/>
            <person name="Clavel T."/>
        </authorList>
    </citation>
    <scope>NUCLEOTIDE SEQUENCE [LARGE SCALE GENOMIC DNA]</scope>
    <source>
        <strain evidence="8 9">RF-GAM-744-WT-7</strain>
    </source>
</reference>
<name>A0A7K0K5G3_9ACTO</name>
<evidence type="ECO:0000256" key="3">
    <source>
        <dbReference type="ARBA" id="ARBA00023143"/>
    </source>
</evidence>
<dbReference type="PANTHER" id="PTHR42792">
    <property type="entry name" value="FLAGELLIN"/>
    <property type="match status" value="1"/>
</dbReference>
<feature type="compositionally biased region" description="Pro residues" evidence="5">
    <location>
        <begin position="29"/>
        <end position="38"/>
    </location>
</feature>
<accession>A0A7K0K5G3</accession>
<evidence type="ECO:0000313" key="9">
    <source>
        <dbReference type="Proteomes" id="UP000442535"/>
    </source>
</evidence>
<dbReference type="GO" id="GO:0005576">
    <property type="term" value="C:extracellular region"/>
    <property type="evidence" value="ECO:0007669"/>
    <property type="project" value="UniProtKB-SubCell"/>
</dbReference>
<dbReference type="AlphaFoldDB" id="A0A7K0K5G3"/>
<dbReference type="InterPro" id="IPR001029">
    <property type="entry name" value="Flagellin_N"/>
</dbReference>
<dbReference type="Pfam" id="PF00669">
    <property type="entry name" value="Flagellin_N"/>
    <property type="match status" value="1"/>
</dbReference>
<dbReference type="Pfam" id="PF00700">
    <property type="entry name" value="Flagellin_C"/>
    <property type="match status" value="1"/>
</dbReference>
<protein>
    <recommendedName>
        <fullName evidence="2 4">Flagellin</fullName>
    </recommendedName>
</protein>
<feature type="domain" description="Flagellin N-terminal" evidence="6">
    <location>
        <begin position="132"/>
        <end position="267"/>
    </location>
</feature>
<dbReference type="InterPro" id="IPR042187">
    <property type="entry name" value="Flagellin_C_sub2"/>
</dbReference>
<evidence type="ECO:0000256" key="4">
    <source>
        <dbReference type="RuleBase" id="RU362073"/>
    </source>
</evidence>
<feature type="domain" description="Flagellin C-terminal" evidence="7">
    <location>
        <begin position="322"/>
        <end position="406"/>
    </location>
</feature>
<comment type="similarity">
    <text evidence="1 4">Belongs to the bacterial flagellin family.</text>
</comment>
<dbReference type="InterPro" id="IPR001492">
    <property type="entry name" value="Flagellin"/>
</dbReference>
<keyword evidence="8" id="KW-0282">Flagellum</keyword>
<evidence type="ECO:0000259" key="6">
    <source>
        <dbReference type="Pfam" id="PF00669"/>
    </source>
</evidence>
<comment type="function">
    <text evidence="4">Flagellin is the subunit protein which polymerizes to form the filaments of bacterial flagella.</text>
</comment>